<dbReference type="Gene3D" id="1.10.10.10">
    <property type="entry name" value="Winged helix-like DNA-binding domain superfamily/Winged helix DNA-binding domain"/>
    <property type="match status" value="1"/>
</dbReference>
<dbReference type="PANTHER" id="PTHR33204">
    <property type="entry name" value="TRANSCRIPTIONAL REGULATOR, MARR FAMILY"/>
    <property type="match status" value="1"/>
</dbReference>
<keyword evidence="3" id="KW-0804">Transcription</keyword>
<comment type="caution">
    <text evidence="5">The sequence shown here is derived from an EMBL/GenBank/DDBJ whole genome shotgun (WGS) entry which is preliminary data.</text>
</comment>
<dbReference type="InterPro" id="IPR036388">
    <property type="entry name" value="WH-like_DNA-bd_sf"/>
</dbReference>
<evidence type="ECO:0000256" key="2">
    <source>
        <dbReference type="ARBA" id="ARBA00023125"/>
    </source>
</evidence>
<sequence>MDTEKYGDGPCPIARGLCRVGDAWSMMILRDAGSGATRFDQFQKNLGIAPNILTRRLAALTEAGLLERRRYSAHPPRDEYVLTETGRDFLPVLFAFGAWGGKHFGDAPVSHLVEAVSGAAIDPVVVDRATGLPLAEMALRIEQPAS</sequence>
<proteinExistence type="predicted"/>
<reference evidence="5 6" key="1">
    <citation type="submission" date="2024-05" db="EMBL/GenBank/DDBJ databases">
        <authorList>
            <person name="Liu Q."/>
            <person name="Xin Y.-H."/>
        </authorList>
    </citation>
    <scope>NUCLEOTIDE SEQUENCE [LARGE SCALE GENOMIC DNA]</scope>
    <source>
        <strain evidence="5 6">CGMCC 1.10181</strain>
    </source>
</reference>
<dbReference type="InterPro" id="IPR002577">
    <property type="entry name" value="HTH_HxlR"/>
</dbReference>
<dbReference type="SUPFAM" id="SSF46785">
    <property type="entry name" value="Winged helix' DNA-binding domain"/>
    <property type="match status" value="1"/>
</dbReference>
<feature type="domain" description="HTH hxlR-type" evidence="4">
    <location>
        <begin position="11"/>
        <end position="108"/>
    </location>
</feature>
<evidence type="ECO:0000313" key="5">
    <source>
        <dbReference type="EMBL" id="MEN2792463.1"/>
    </source>
</evidence>
<dbReference type="RefSeq" id="WP_343891972.1">
    <property type="nucleotide sequence ID" value="NZ_BAAAEH010000049.1"/>
</dbReference>
<name>A0ABU9Y9I6_9SPHN</name>
<protein>
    <submittedName>
        <fullName evidence="5">Helix-turn-helix domain-containing protein</fullName>
    </submittedName>
</protein>
<keyword evidence="6" id="KW-1185">Reference proteome</keyword>
<accession>A0ABU9Y9I6</accession>
<dbReference type="EMBL" id="JBDIME010000028">
    <property type="protein sequence ID" value="MEN2792463.1"/>
    <property type="molecule type" value="Genomic_DNA"/>
</dbReference>
<evidence type="ECO:0000259" key="4">
    <source>
        <dbReference type="PROSITE" id="PS51118"/>
    </source>
</evidence>
<keyword evidence="1" id="KW-0805">Transcription regulation</keyword>
<dbReference type="PROSITE" id="PS51118">
    <property type="entry name" value="HTH_HXLR"/>
    <property type="match status" value="1"/>
</dbReference>
<keyword evidence="2" id="KW-0238">DNA-binding</keyword>
<dbReference type="Pfam" id="PF01638">
    <property type="entry name" value="HxlR"/>
    <property type="match status" value="1"/>
</dbReference>
<evidence type="ECO:0000256" key="1">
    <source>
        <dbReference type="ARBA" id="ARBA00023015"/>
    </source>
</evidence>
<dbReference type="InterPro" id="IPR036390">
    <property type="entry name" value="WH_DNA-bd_sf"/>
</dbReference>
<gene>
    <name evidence="5" type="ORF">ABC974_22730</name>
</gene>
<evidence type="ECO:0000256" key="3">
    <source>
        <dbReference type="ARBA" id="ARBA00023163"/>
    </source>
</evidence>
<organism evidence="5 6">
    <name type="scientific">Sphingomonas oligophenolica</name>
    <dbReference type="NCBI Taxonomy" id="301154"/>
    <lineage>
        <taxon>Bacteria</taxon>
        <taxon>Pseudomonadati</taxon>
        <taxon>Pseudomonadota</taxon>
        <taxon>Alphaproteobacteria</taxon>
        <taxon>Sphingomonadales</taxon>
        <taxon>Sphingomonadaceae</taxon>
        <taxon>Sphingomonas</taxon>
    </lineage>
</organism>
<dbReference type="PANTHER" id="PTHR33204:SF17">
    <property type="entry name" value="TRANSCRIPTIONAL REGULATORY PROTEIN"/>
    <property type="match status" value="1"/>
</dbReference>
<dbReference type="Proteomes" id="UP001419910">
    <property type="component" value="Unassembled WGS sequence"/>
</dbReference>
<evidence type="ECO:0000313" key="6">
    <source>
        <dbReference type="Proteomes" id="UP001419910"/>
    </source>
</evidence>